<keyword evidence="1" id="KW-0472">Membrane</keyword>
<dbReference type="SUPFAM" id="SSF81321">
    <property type="entry name" value="Family A G protein-coupled receptor-like"/>
    <property type="match status" value="1"/>
</dbReference>
<dbReference type="InterPro" id="IPR019421">
    <property type="entry name" value="7TM_GPCR_serpentine_rcpt_Srd"/>
</dbReference>
<dbReference type="Pfam" id="PF10317">
    <property type="entry name" value="7TM_GPCR_Srd"/>
    <property type="match status" value="1"/>
</dbReference>
<feature type="transmembrane region" description="Helical" evidence="1">
    <location>
        <begin position="90"/>
        <end position="114"/>
    </location>
</feature>
<dbReference type="Proteomes" id="UP000492821">
    <property type="component" value="Unassembled WGS sequence"/>
</dbReference>
<dbReference type="PANTHER" id="PTHR22943">
    <property type="entry name" value="7-TRANSMEMBRANE DOMAIN RECEPTOR C.ELEGANS"/>
    <property type="match status" value="1"/>
</dbReference>
<evidence type="ECO:0000313" key="3">
    <source>
        <dbReference type="WBParaSite" id="Pan_g9717.t1"/>
    </source>
</evidence>
<reference evidence="2" key="1">
    <citation type="journal article" date="2013" name="Genetics">
        <title>The draft genome and transcriptome of Panagrellus redivivus are shaped by the harsh demands of a free-living lifestyle.</title>
        <authorList>
            <person name="Srinivasan J."/>
            <person name="Dillman A.R."/>
            <person name="Macchietto M.G."/>
            <person name="Heikkinen L."/>
            <person name="Lakso M."/>
            <person name="Fracchia K.M."/>
            <person name="Antoshechkin I."/>
            <person name="Mortazavi A."/>
            <person name="Wong G."/>
            <person name="Sternberg P.W."/>
        </authorList>
    </citation>
    <scope>NUCLEOTIDE SEQUENCE [LARGE SCALE GENOMIC DNA]</scope>
    <source>
        <strain evidence="2">MT8872</strain>
    </source>
</reference>
<feature type="transmembrane region" description="Helical" evidence="1">
    <location>
        <begin position="7"/>
        <end position="27"/>
    </location>
</feature>
<proteinExistence type="predicted"/>
<reference evidence="3" key="2">
    <citation type="submission" date="2020-10" db="UniProtKB">
        <authorList>
            <consortium name="WormBaseParasite"/>
        </authorList>
    </citation>
    <scope>IDENTIFICATION</scope>
</reference>
<dbReference type="AlphaFoldDB" id="A0A7E4WDR1"/>
<dbReference type="WBParaSite" id="Pan_g9717.t1">
    <property type="protein sequence ID" value="Pan_g9717.t1"/>
    <property type="gene ID" value="Pan_g9717"/>
</dbReference>
<feature type="transmembrane region" description="Helical" evidence="1">
    <location>
        <begin position="54"/>
        <end position="78"/>
    </location>
</feature>
<sequence length="298" mass="33959">MKVFGNVIIQTVFIDMAASAFMTLFQLTEEVNNGIIFLGSGNSWLPLSGQWRCLPVMVFGVVNNVSFWSVPIQAIYRYIIIVRKKQISQWYPLIIFLTVGLFISAVTFPAVLVATVDSPSLEKLQSMGFWKGENTRVLCSLDVVSWPVFVYLTGMLILGNIGITMLLWFNKQLNKTLNCPQMHFSPKTQQAHKEISRMLYIQAVIPSVMNVFLVAIGVSVFFIPEYYGGLMVALLLPYPWIIVINPLVTLCCIKQYRNVFIRIFKWRRITIKIHVSVSRGSKHVTTAMYGDRHVVYSE</sequence>
<evidence type="ECO:0000313" key="2">
    <source>
        <dbReference type="Proteomes" id="UP000492821"/>
    </source>
</evidence>
<dbReference type="PANTHER" id="PTHR22943:SF248">
    <property type="entry name" value="SEVEN TM RECEPTOR"/>
    <property type="match status" value="1"/>
</dbReference>
<evidence type="ECO:0000256" key="1">
    <source>
        <dbReference type="SAM" id="Phobius"/>
    </source>
</evidence>
<protein>
    <submittedName>
        <fullName evidence="3">G_PROTEIN_RECEP_F1_2 domain-containing protein</fullName>
    </submittedName>
</protein>
<feature type="transmembrane region" description="Helical" evidence="1">
    <location>
        <begin position="148"/>
        <end position="169"/>
    </location>
</feature>
<feature type="transmembrane region" description="Helical" evidence="1">
    <location>
        <begin position="199"/>
        <end position="223"/>
    </location>
</feature>
<keyword evidence="1" id="KW-0812">Transmembrane</keyword>
<organism evidence="2 3">
    <name type="scientific">Panagrellus redivivus</name>
    <name type="common">Microworm</name>
    <dbReference type="NCBI Taxonomy" id="6233"/>
    <lineage>
        <taxon>Eukaryota</taxon>
        <taxon>Metazoa</taxon>
        <taxon>Ecdysozoa</taxon>
        <taxon>Nematoda</taxon>
        <taxon>Chromadorea</taxon>
        <taxon>Rhabditida</taxon>
        <taxon>Tylenchina</taxon>
        <taxon>Panagrolaimomorpha</taxon>
        <taxon>Panagrolaimoidea</taxon>
        <taxon>Panagrolaimidae</taxon>
        <taxon>Panagrellus</taxon>
    </lineage>
</organism>
<feature type="transmembrane region" description="Helical" evidence="1">
    <location>
        <begin position="229"/>
        <end position="253"/>
    </location>
</feature>
<name>A0A7E4WDR1_PANRE</name>
<keyword evidence="2" id="KW-1185">Reference proteome</keyword>
<accession>A0A7E4WDR1</accession>
<keyword evidence="1" id="KW-1133">Transmembrane helix</keyword>